<feature type="transmembrane region" description="Helical" evidence="8">
    <location>
        <begin position="473"/>
        <end position="495"/>
    </location>
</feature>
<feature type="transmembrane region" description="Helical" evidence="8">
    <location>
        <begin position="30"/>
        <end position="49"/>
    </location>
</feature>
<gene>
    <name evidence="10" type="ORF">TBC1_12750</name>
</gene>
<dbReference type="GO" id="GO:0006813">
    <property type="term" value="P:potassium ion transport"/>
    <property type="evidence" value="ECO:0007669"/>
    <property type="project" value="InterPro"/>
</dbReference>
<feature type="transmembrane region" description="Helical" evidence="8">
    <location>
        <begin position="444"/>
        <end position="466"/>
    </location>
</feature>
<dbReference type="InterPro" id="IPR050144">
    <property type="entry name" value="AAE_transporter"/>
</dbReference>
<dbReference type="EMBL" id="DF968183">
    <property type="protein sequence ID" value="GAP44936.1"/>
    <property type="molecule type" value="Genomic_DNA"/>
</dbReference>
<comment type="subcellular location">
    <subcellularLocation>
        <location evidence="1">Cell membrane</location>
        <topology evidence="1">Multi-pass membrane protein</topology>
    </subcellularLocation>
</comment>
<protein>
    <submittedName>
        <fullName evidence="10">Uncharacterized membrane protein YbjL, putative transporter</fullName>
    </submittedName>
</protein>
<dbReference type="GO" id="GO:0008324">
    <property type="term" value="F:monoatomic cation transmembrane transporter activity"/>
    <property type="evidence" value="ECO:0007669"/>
    <property type="project" value="InterPro"/>
</dbReference>
<evidence type="ECO:0000259" key="9">
    <source>
        <dbReference type="PROSITE" id="PS51202"/>
    </source>
</evidence>
<feature type="transmembrane region" description="Helical" evidence="8">
    <location>
        <begin position="381"/>
        <end position="399"/>
    </location>
</feature>
<dbReference type="InterPro" id="IPR006037">
    <property type="entry name" value="RCK_C"/>
</dbReference>
<dbReference type="RefSeq" id="WP_062044898.1">
    <property type="nucleotide sequence ID" value="NZ_DF968183.1"/>
</dbReference>
<keyword evidence="6 8" id="KW-1133">Transmembrane helix</keyword>
<keyword evidence="3" id="KW-0813">Transport</keyword>
<evidence type="ECO:0000256" key="7">
    <source>
        <dbReference type="ARBA" id="ARBA00023136"/>
    </source>
</evidence>
<dbReference type="PANTHER" id="PTHR30445:SF3">
    <property type="entry name" value="TRANSPORT PROTEIN YIDE-RELATED"/>
    <property type="match status" value="1"/>
</dbReference>
<dbReference type="GO" id="GO:0005886">
    <property type="term" value="C:plasma membrane"/>
    <property type="evidence" value="ECO:0007669"/>
    <property type="project" value="UniProtKB-SubCell"/>
</dbReference>
<keyword evidence="4" id="KW-1003">Cell membrane</keyword>
<keyword evidence="11" id="KW-1185">Reference proteome</keyword>
<dbReference type="InterPro" id="IPR006512">
    <property type="entry name" value="YidE_YbjL"/>
</dbReference>
<feature type="transmembrane region" description="Helical" evidence="8">
    <location>
        <begin position="355"/>
        <end position="375"/>
    </location>
</feature>
<feature type="transmembrane region" description="Helical" evidence="8">
    <location>
        <begin position="507"/>
        <end position="527"/>
    </location>
</feature>
<dbReference type="STRING" id="1678841.TBC1_12750"/>
<feature type="transmembrane region" description="Helical" evidence="8">
    <location>
        <begin position="6"/>
        <end position="23"/>
    </location>
</feature>
<dbReference type="InterPro" id="IPR036721">
    <property type="entry name" value="RCK_C_sf"/>
</dbReference>
<evidence type="ECO:0000256" key="4">
    <source>
        <dbReference type="ARBA" id="ARBA00022475"/>
    </source>
</evidence>
<accession>A0A0S7C6Y5</accession>
<feature type="transmembrane region" description="Helical" evidence="8">
    <location>
        <begin position="143"/>
        <end position="163"/>
    </location>
</feature>
<evidence type="ECO:0000256" key="2">
    <source>
        <dbReference type="ARBA" id="ARBA00009854"/>
    </source>
</evidence>
<evidence type="ECO:0000256" key="8">
    <source>
        <dbReference type="SAM" id="Phobius"/>
    </source>
</evidence>
<dbReference type="SUPFAM" id="SSF116726">
    <property type="entry name" value="TrkA C-terminal domain-like"/>
    <property type="match status" value="2"/>
</dbReference>
<dbReference type="Gene3D" id="3.30.70.1450">
    <property type="entry name" value="Regulator of K+ conductance, C-terminal domain"/>
    <property type="match status" value="2"/>
</dbReference>
<evidence type="ECO:0000313" key="10">
    <source>
        <dbReference type="EMBL" id="GAP44936.1"/>
    </source>
</evidence>
<feature type="domain" description="RCK C-terminal" evidence="9">
    <location>
        <begin position="262"/>
        <end position="345"/>
    </location>
</feature>
<keyword evidence="7 8" id="KW-0472">Membrane</keyword>
<keyword evidence="5 8" id="KW-0812">Transmembrane</keyword>
<dbReference type="OrthoDB" id="9155749at2"/>
<feature type="transmembrane region" description="Helical" evidence="8">
    <location>
        <begin position="55"/>
        <end position="76"/>
    </location>
</feature>
<dbReference type="Pfam" id="PF02080">
    <property type="entry name" value="TrkA_C"/>
    <property type="match status" value="2"/>
</dbReference>
<evidence type="ECO:0000313" key="11">
    <source>
        <dbReference type="Proteomes" id="UP000053091"/>
    </source>
</evidence>
<reference evidence="10" key="1">
    <citation type="journal article" date="2015" name="Genome Announc.">
        <title>Draft Genome Sequence of Bacteroidales Strain TBC1, a Novel Isolate from a Methanogenic Wastewater Treatment System.</title>
        <authorList>
            <person name="Tourlousse D.M."/>
            <person name="Matsuura N."/>
            <person name="Sun L."/>
            <person name="Toyonaga M."/>
            <person name="Kuroda K."/>
            <person name="Ohashi A."/>
            <person name="Cruz R."/>
            <person name="Yamaguchi T."/>
            <person name="Sekiguchi Y."/>
        </authorList>
    </citation>
    <scope>NUCLEOTIDE SEQUENCE [LARGE SCALE GENOMIC DNA]</scope>
    <source>
        <strain evidence="10">TBC1</strain>
    </source>
</reference>
<name>A0A0S7C6Y5_9BACT</name>
<dbReference type="AlphaFoldDB" id="A0A0S7C6Y5"/>
<feature type="transmembrane region" description="Helical" evidence="8">
    <location>
        <begin position="88"/>
        <end position="110"/>
    </location>
</feature>
<evidence type="ECO:0000256" key="6">
    <source>
        <dbReference type="ARBA" id="ARBA00022989"/>
    </source>
</evidence>
<dbReference type="Proteomes" id="UP000053091">
    <property type="component" value="Unassembled WGS sequence"/>
</dbReference>
<dbReference type="PANTHER" id="PTHR30445">
    <property type="entry name" value="K(+)_H(+) ANTIPORTER SUBUNIT KHTT"/>
    <property type="match status" value="1"/>
</dbReference>
<evidence type="ECO:0000256" key="5">
    <source>
        <dbReference type="ARBA" id="ARBA00022692"/>
    </source>
</evidence>
<organism evidence="10">
    <name type="scientific">Lentimicrobium saccharophilum</name>
    <dbReference type="NCBI Taxonomy" id="1678841"/>
    <lineage>
        <taxon>Bacteria</taxon>
        <taxon>Pseudomonadati</taxon>
        <taxon>Bacteroidota</taxon>
        <taxon>Bacteroidia</taxon>
        <taxon>Bacteroidales</taxon>
        <taxon>Lentimicrobiaceae</taxon>
        <taxon>Lentimicrobium</taxon>
    </lineage>
</organism>
<comment type="similarity">
    <text evidence="2">Belongs to the AAE transporter (TC 2.A.81) family.</text>
</comment>
<evidence type="ECO:0000256" key="3">
    <source>
        <dbReference type="ARBA" id="ARBA00022448"/>
    </source>
</evidence>
<feature type="transmembrane region" description="Helical" evidence="8">
    <location>
        <begin position="420"/>
        <end position="438"/>
    </location>
</feature>
<proteinExistence type="inferred from homology"/>
<sequence>MDNLISVSYLALFLIISLGLIAGRARIRGFSLDISAVIFIAMLLGHFGFRLPSEYQHIGLLLFIFTIGIQSGPGFFRSFRQYGKQLFIIAGIIITSGAVITWLLSSILGIDKALAIGLFNGAMTSTPGLAAAVEVSKSPLASIGYGIAYPFGVIGVVLFVSLIPKILKINFSKSEEDFNLSLKQSYPEFIPGNFRVENPNIDGKSLVELKFRTVTNCVISRVKHGDHTTTPSRDTILKKGDVIRALGTAEDLEKVKLLVGPQTDEDIPLDKGHGVQWVLVTSKQVVNKPLQKLNLGANYDATVVRIRRSGIELRPMHYTMLRFGDRLMVAASRDSMQQVVKLLGNDDKRLSETDFLPITLGIVIGILIGMINIPVFGLFDFSLGITGGVLSAALILSGIGKTGPIIWSMSSNANQLFRELGLLMFLATVGCEAGGHIGETFQSYGAGLIAAGAAITLIPLVIALVVGKYILKMNFLTLMGVITGGMTSTPGLAAINTQSDSGIAQVAYAAVYPLALVLMILFSNILFRLPLF</sequence>
<dbReference type="PROSITE" id="PS51202">
    <property type="entry name" value="RCK_C"/>
    <property type="match status" value="2"/>
</dbReference>
<dbReference type="NCBIfam" id="TIGR01625">
    <property type="entry name" value="YidE_YbjL_dupl"/>
    <property type="match status" value="2"/>
</dbReference>
<evidence type="ECO:0000256" key="1">
    <source>
        <dbReference type="ARBA" id="ARBA00004651"/>
    </source>
</evidence>
<dbReference type="PATRIC" id="fig|1678841.3.peg.3503"/>
<feature type="domain" description="RCK C-terminal" evidence="9">
    <location>
        <begin position="173"/>
        <end position="261"/>
    </location>
</feature>
<dbReference type="Pfam" id="PF06826">
    <property type="entry name" value="Asp-Al_Ex"/>
    <property type="match status" value="2"/>
</dbReference>